<evidence type="ECO:0000256" key="1">
    <source>
        <dbReference type="ARBA" id="ARBA00001962"/>
    </source>
</evidence>
<dbReference type="InterPro" id="IPR012348">
    <property type="entry name" value="RNR-like"/>
</dbReference>
<organism evidence="2 3">
    <name type="scientific">Rothia dentocariosa</name>
    <dbReference type="NCBI Taxonomy" id="2047"/>
    <lineage>
        <taxon>Bacteria</taxon>
        <taxon>Bacillati</taxon>
        <taxon>Actinomycetota</taxon>
        <taxon>Actinomycetes</taxon>
        <taxon>Micrococcales</taxon>
        <taxon>Micrococcaceae</taxon>
        <taxon>Rothia</taxon>
    </lineage>
</organism>
<dbReference type="SUPFAM" id="SSF51294">
    <property type="entry name" value="Hedgehog/intein (Hint) domain"/>
    <property type="match status" value="1"/>
</dbReference>
<dbReference type="InterPro" id="IPR036844">
    <property type="entry name" value="Hint_dom_sf"/>
</dbReference>
<reference evidence="2" key="1">
    <citation type="submission" date="2020-04" db="EMBL/GenBank/DDBJ databases">
        <title>Deep metagenomics examines the oral microbiome during advanced dental caries in children, revealing novel taxa and co-occurrences with host molecules.</title>
        <authorList>
            <person name="Baker J.L."/>
            <person name="Morton J.T."/>
            <person name="Dinis M."/>
            <person name="Alvarez R."/>
            <person name="Tran N.C."/>
            <person name="Knight R."/>
            <person name="Edlund A."/>
        </authorList>
    </citation>
    <scope>NUCLEOTIDE SEQUENCE</scope>
    <source>
        <strain evidence="2">JCVI_47_bin.4</strain>
    </source>
</reference>
<gene>
    <name evidence="2" type="ORF">HXO56_11005</name>
</gene>
<dbReference type="Gene3D" id="2.170.16.10">
    <property type="entry name" value="Hedgehog/Intein (Hint) domain"/>
    <property type="match status" value="1"/>
</dbReference>
<dbReference type="Pfam" id="PF00268">
    <property type="entry name" value="Ribonuc_red_sm"/>
    <property type="match status" value="1"/>
</dbReference>
<protein>
    <submittedName>
        <fullName evidence="2">Ribonucleotide-diphosphate reductase subunit beta</fullName>
    </submittedName>
</protein>
<dbReference type="InterPro" id="IPR009078">
    <property type="entry name" value="Ferritin-like_SF"/>
</dbReference>
<comment type="cofactor">
    <cofactor evidence="1">
        <name>Fe cation</name>
        <dbReference type="ChEBI" id="CHEBI:24875"/>
    </cofactor>
</comment>
<sequence>MNQPVFHATNWNAIEDPKDKEVWDRLTGNFWLPEKVPLSNDIPTWNTLKDSEKLATMKVFTGLTMLDTLQGNVGAKSLMDDAETPHEEAVLGNILFMEALAEGTQLLTTNGWKNIEDVSYSDKIAQYDPDDNKISFVNPVAISSNFFEEAYEISGNNGNARQIVSGGHRVYIEEKKKSKNSCKEWTHKVYEARDVFSSVNLNSAHRRFRTSGEGFNGNGMSVEDRIKVAIQADGSFSDRYTGEKCGHVPVRFSFKKERKIDRLTSLCHEANWNLRSMGKDSKGQLQLKLEVPVEHAGDMKKNFHSWWNLEDISFEWAQEFIREIGLWDGHTQKGGTGITYYTTVKENSDFVVAVSCLAGMRSRTTVRVDDRSDTFSDSYVTNVCFGKDTVNGQSICVKKVEPQKFYCIQVPTTFLLT</sequence>
<dbReference type="SUPFAM" id="SSF47240">
    <property type="entry name" value="Ferritin-like"/>
    <property type="match status" value="1"/>
</dbReference>
<evidence type="ECO:0000313" key="2">
    <source>
        <dbReference type="EMBL" id="MBF1650591.1"/>
    </source>
</evidence>
<accession>A0A930KQ80</accession>
<dbReference type="InterPro" id="IPR000358">
    <property type="entry name" value="RNR_small_fam"/>
</dbReference>
<feature type="non-terminal residue" evidence="2">
    <location>
        <position position="417"/>
    </location>
</feature>
<proteinExistence type="predicted"/>
<dbReference type="Gene3D" id="1.10.620.20">
    <property type="entry name" value="Ribonucleotide Reductase, subunit A"/>
    <property type="match status" value="1"/>
</dbReference>
<name>A0A930KQ80_9MICC</name>
<dbReference type="GO" id="GO:0016491">
    <property type="term" value="F:oxidoreductase activity"/>
    <property type="evidence" value="ECO:0007669"/>
    <property type="project" value="InterPro"/>
</dbReference>
<dbReference type="AlphaFoldDB" id="A0A930KQ80"/>
<comment type="caution">
    <text evidence="2">The sequence shown here is derived from an EMBL/GenBank/DDBJ whole genome shotgun (WGS) entry which is preliminary data.</text>
</comment>
<evidence type="ECO:0000313" key="3">
    <source>
        <dbReference type="Proteomes" id="UP000769484"/>
    </source>
</evidence>
<dbReference type="GO" id="GO:0009263">
    <property type="term" value="P:deoxyribonucleotide biosynthetic process"/>
    <property type="evidence" value="ECO:0007669"/>
    <property type="project" value="InterPro"/>
</dbReference>
<dbReference type="Proteomes" id="UP000769484">
    <property type="component" value="Unassembled WGS sequence"/>
</dbReference>
<dbReference type="EMBL" id="JABZXJ010000073">
    <property type="protein sequence ID" value="MBF1650591.1"/>
    <property type="molecule type" value="Genomic_DNA"/>
</dbReference>